<keyword evidence="4" id="KW-0238">DNA-binding</keyword>
<proteinExistence type="predicted"/>
<keyword evidence="5" id="KW-0804">Transcription</keyword>
<keyword evidence="3" id="KW-0805">Transcription regulation</keyword>
<organism evidence="8 9">
    <name type="scientific">Beggiatoa leptomitoformis</name>
    <dbReference type="NCBI Taxonomy" id="288004"/>
    <lineage>
        <taxon>Bacteria</taxon>
        <taxon>Pseudomonadati</taxon>
        <taxon>Pseudomonadota</taxon>
        <taxon>Gammaproteobacteria</taxon>
        <taxon>Thiotrichales</taxon>
        <taxon>Thiotrichaceae</taxon>
        <taxon>Beggiatoa</taxon>
    </lineage>
</organism>
<evidence type="ECO:0000256" key="3">
    <source>
        <dbReference type="ARBA" id="ARBA00023015"/>
    </source>
</evidence>
<evidence type="ECO:0000259" key="7">
    <source>
        <dbReference type="PROSITE" id="PS50110"/>
    </source>
</evidence>
<dbReference type="SUPFAM" id="SSF52172">
    <property type="entry name" value="CheY-like"/>
    <property type="match status" value="1"/>
</dbReference>
<dbReference type="InterPro" id="IPR001789">
    <property type="entry name" value="Sig_transdc_resp-reg_receiver"/>
</dbReference>
<dbReference type="GO" id="GO:0003677">
    <property type="term" value="F:DNA binding"/>
    <property type="evidence" value="ECO:0007669"/>
    <property type="project" value="UniProtKB-KW"/>
</dbReference>
<evidence type="ECO:0000256" key="4">
    <source>
        <dbReference type="ARBA" id="ARBA00023125"/>
    </source>
</evidence>
<dbReference type="Proteomes" id="UP000234271">
    <property type="component" value="Chromosome"/>
</dbReference>
<evidence type="ECO:0000313" key="8">
    <source>
        <dbReference type="EMBL" id="AUI68117.1"/>
    </source>
</evidence>
<reference evidence="9" key="1">
    <citation type="submission" date="2016-12" db="EMBL/GenBank/DDBJ databases">
        <title>Complete Genome Sequence of Beggiatoa leptomitiformis D-401.</title>
        <authorList>
            <person name="Fomenkov A."/>
            <person name="Vincze T."/>
            <person name="Grabovich M."/>
            <person name="Anton B.P."/>
            <person name="Dubinina G."/>
            <person name="Orlova M."/>
            <person name="Belousova E."/>
            <person name="Roberts R.J."/>
        </authorList>
    </citation>
    <scope>NUCLEOTIDE SEQUENCE [LARGE SCALE GENOMIC DNA]</scope>
    <source>
        <strain evidence="9">D-401</strain>
    </source>
</reference>
<evidence type="ECO:0000313" key="9">
    <source>
        <dbReference type="Proteomes" id="UP000234271"/>
    </source>
</evidence>
<gene>
    <name evidence="8" type="ORF">BLE401_05000</name>
</gene>
<dbReference type="InterPro" id="IPR050595">
    <property type="entry name" value="Bact_response_regulator"/>
</dbReference>
<protein>
    <submittedName>
        <fullName evidence="8">Response regulator</fullName>
    </submittedName>
</protein>
<dbReference type="Pfam" id="PF00072">
    <property type="entry name" value="Response_reg"/>
    <property type="match status" value="1"/>
</dbReference>
<dbReference type="InterPro" id="IPR011006">
    <property type="entry name" value="CheY-like_superfamily"/>
</dbReference>
<dbReference type="PANTHER" id="PTHR44591:SF3">
    <property type="entry name" value="RESPONSE REGULATORY DOMAIN-CONTAINING PROTEIN"/>
    <property type="match status" value="1"/>
</dbReference>
<dbReference type="GO" id="GO:0000160">
    <property type="term" value="P:phosphorelay signal transduction system"/>
    <property type="evidence" value="ECO:0007669"/>
    <property type="project" value="UniProtKB-KW"/>
</dbReference>
<evidence type="ECO:0000256" key="5">
    <source>
        <dbReference type="ARBA" id="ARBA00023163"/>
    </source>
</evidence>
<feature type="modified residue" description="4-aspartylphosphate" evidence="6">
    <location>
        <position position="62"/>
    </location>
</feature>
<evidence type="ECO:0000256" key="6">
    <source>
        <dbReference type="PROSITE-ProRule" id="PRU00169"/>
    </source>
</evidence>
<keyword evidence="1 6" id="KW-0597">Phosphoprotein</keyword>
<dbReference type="Gene3D" id="3.40.50.2300">
    <property type="match status" value="1"/>
</dbReference>
<dbReference type="SMART" id="SM00448">
    <property type="entry name" value="REC"/>
    <property type="match status" value="1"/>
</dbReference>
<dbReference type="PANTHER" id="PTHR44591">
    <property type="entry name" value="STRESS RESPONSE REGULATOR PROTEIN 1"/>
    <property type="match status" value="1"/>
</dbReference>
<dbReference type="PROSITE" id="PS50110">
    <property type="entry name" value="RESPONSE_REGULATORY"/>
    <property type="match status" value="1"/>
</dbReference>
<sequence>METSVMQNQEKITLLIVDDEIVSRSSLEALLESDEYQLFFAENGAQGLEKAESIHPALVILDVMMPGMNGFEVCRRLRANPTLAQTPIMMITAWDDPTAKQRCLDVGANDVICKPFNRADLHARVQKLIITA</sequence>
<keyword evidence="9" id="KW-1185">Reference proteome</keyword>
<dbReference type="AlphaFoldDB" id="A0A2N9YCC1"/>
<evidence type="ECO:0000256" key="1">
    <source>
        <dbReference type="ARBA" id="ARBA00022553"/>
    </source>
</evidence>
<feature type="domain" description="Response regulatory" evidence="7">
    <location>
        <begin position="13"/>
        <end position="129"/>
    </location>
</feature>
<accession>A0A2N9YCC1</accession>
<name>A0A2N9YCC1_9GAMM</name>
<dbReference type="EMBL" id="CP018889">
    <property type="protein sequence ID" value="AUI68117.1"/>
    <property type="molecule type" value="Genomic_DNA"/>
</dbReference>
<dbReference type="FunFam" id="3.40.50.2300:FF:000001">
    <property type="entry name" value="DNA-binding response regulator PhoB"/>
    <property type="match status" value="1"/>
</dbReference>
<evidence type="ECO:0000256" key="2">
    <source>
        <dbReference type="ARBA" id="ARBA00023012"/>
    </source>
</evidence>
<keyword evidence="2" id="KW-0902">Two-component regulatory system</keyword>